<dbReference type="NCBIfam" id="TIGR01549">
    <property type="entry name" value="HAD-SF-IA-v1"/>
    <property type="match status" value="1"/>
</dbReference>
<evidence type="ECO:0000256" key="5">
    <source>
        <dbReference type="ARBA" id="ARBA00013078"/>
    </source>
</evidence>
<dbReference type="InterPro" id="IPR036412">
    <property type="entry name" value="HAD-like_sf"/>
</dbReference>
<keyword evidence="9" id="KW-0119">Carbohydrate metabolism</keyword>
<keyword evidence="8" id="KW-0460">Magnesium</keyword>
<evidence type="ECO:0000256" key="8">
    <source>
        <dbReference type="ARBA" id="ARBA00022842"/>
    </source>
</evidence>
<keyword evidence="11" id="KW-1185">Reference proteome</keyword>
<evidence type="ECO:0000256" key="9">
    <source>
        <dbReference type="ARBA" id="ARBA00023277"/>
    </source>
</evidence>
<dbReference type="InterPro" id="IPR006439">
    <property type="entry name" value="HAD-SF_hydro_IA"/>
</dbReference>
<evidence type="ECO:0000256" key="1">
    <source>
        <dbReference type="ARBA" id="ARBA00000830"/>
    </source>
</evidence>
<dbReference type="Pfam" id="PF13419">
    <property type="entry name" value="HAD_2"/>
    <property type="match status" value="1"/>
</dbReference>
<dbReference type="Gene3D" id="3.40.50.1000">
    <property type="entry name" value="HAD superfamily/HAD-like"/>
    <property type="match status" value="1"/>
</dbReference>
<dbReference type="InterPro" id="IPR041492">
    <property type="entry name" value="HAD_2"/>
</dbReference>
<dbReference type="Proteomes" id="UP000644749">
    <property type="component" value="Unassembled WGS sequence"/>
</dbReference>
<comment type="cofactor">
    <cofactor evidence="2">
        <name>Mg(2+)</name>
        <dbReference type="ChEBI" id="CHEBI:18420"/>
    </cofactor>
</comment>
<dbReference type="PANTHER" id="PTHR43434">
    <property type="entry name" value="PHOSPHOGLYCOLATE PHOSPHATASE"/>
    <property type="match status" value="1"/>
</dbReference>
<sequence length="226" mass="24194">MNVCMAPWPVVFDLDGTLIDSAPDIHACVNSVLTQHDSPLLTLDQVRSFIGGGVDVLWQKIMAAQQLPQDCKADYVAAFMICYQDATQLTRLFPNVVDALGVLADRGHPLGICTNKPLAVTQAILAHLDIAHLFGCVIGGDSVAQRKPHPAPLQATLAGLGADPADPRAIYVGDSEFDAACASAVPVPFLIYSRGYRQTPIEQLPHLAQFDDFACLPGLVERHATA</sequence>
<dbReference type="GO" id="GO:0008967">
    <property type="term" value="F:phosphoglycolate phosphatase activity"/>
    <property type="evidence" value="ECO:0007669"/>
    <property type="project" value="UniProtKB-EC"/>
</dbReference>
<dbReference type="InterPro" id="IPR023214">
    <property type="entry name" value="HAD_sf"/>
</dbReference>
<protein>
    <recommendedName>
        <fullName evidence="5">phosphoglycolate phosphatase</fullName>
        <ecNumber evidence="5">3.1.3.18</ecNumber>
    </recommendedName>
</protein>
<dbReference type="PANTHER" id="PTHR43434:SF1">
    <property type="entry name" value="PHOSPHOGLYCOLATE PHOSPHATASE"/>
    <property type="match status" value="1"/>
</dbReference>
<dbReference type="EC" id="3.1.3.18" evidence="5"/>
<proteinExistence type="inferred from homology"/>
<dbReference type="InterPro" id="IPR037512">
    <property type="entry name" value="PGPase_prok"/>
</dbReference>
<dbReference type="Gene3D" id="1.10.150.240">
    <property type="entry name" value="Putative phosphatase, domain 2"/>
    <property type="match status" value="1"/>
</dbReference>
<comment type="similarity">
    <text evidence="4">Belongs to the HAD-like hydrolase superfamily. CbbY/CbbZ/Gph/YieH family.</text>
</comment>
<evidence type="ECO:0000313" key="10">
    <source>
        <dbReference type="EMBL" id="MBL3672406.1"/>
    </source>
</evidence>
<comment type="caution">
    <text evidence="10">The sequence shown here is derived from an EMBL/GenBank/DDBJ whole genome shotgun (WGS) entry which is preliminary data.</text>
</comment>
<evidence type="ECO:0000256" key="3">
    <source>
        <dbReference type="ARBA" id="ARBA00004818"/>
    </source>
</evidence>
<name>A0ABS1S134_9RHOB</name>
<comment type="pathway">
    <text evidence="3">Organic acid metabolism; glycolate biosynthesis; glycolate from 2-phosphoglycolate: step 1/1.</text>
</comment>
<evidence type="ECO:0000256" key="7">
    <source>
        <dbReference type="ARBA" id="ARBA00022801"/>
    </source>
</evidence>
<dbReference type="SFLD" id="SFLDG01129">
    <property type="entry name" value="C1.5:_HAD__Beta-PGM__Phosphata"/>
    <property type="match status" value="1"/>
</dbReference>
<reference evidence="10 11" key="1">
    <citation type="submission" date="2021-01" db="EMBL/GenBank/DDBJ databases">
        <title>011410 draft genome.</title>
        <authorList>
            <person name="Lang L."/>
        </authorList>
    </citation>
    <scope>NUCLEOTIDE SEQUENCE [LARGE SCALE GENOMIC DNA]</scope>
    <source>
        <strain evidence="10 11">KCTC 42845</strain>
    </source>
</reference>
<keyword evidence="7 10" id="KW-0378">Hydrolase</keyword>
<dbReference type="SFLD" id="SFLDS00003">
    <property type="entry name" value="Haloacid_Dehalogenase"/>
    <property type="match status" value="1"/>
</dbReference>
<evidence type="ECO:0000256" key="2">
    <source>
        <dbReference type="ARBA" id="ARBA00001946"/>
    </source>
</evidence>
<evidence type="ECO:0000256" key="4">
    <source>
        <dbReference type="ARBA" id="ARBA00006171"/>
    </source>
</evidence>
<dbReference type="InterPro" id="IPR023198">
    <property type="entry name" value="PGP-like_dom2"/>
</dbReference>
<organism evidence="10 11">
    <name type="scientific">Paracoccus aerius</name>
    <dbReference type="NCBI Taxonomy" id="1915382"/>
    <lineage>
        <taxon>Bacteria</taxon>
        <taxon>Pseudomonadati</taxon>
        <taxon>Pseudomonadota</taxon>
        <taxon>Alphaproteobacteria</taxon>
        <taxon>Rhodobacterales</taxon>
        <taxon>Paracoccaceae</taxon>
        <taxon>Paracoccus</taxon>
    </lineage>
</organism>
<evidence type="ECO:0000256" key="6">
    <source>
        <dbReference type="ARBA" id="ARBA00022723"/>
    </source>
</evidence>
<keyword evidence="6" id="KW-0479">Metal-binding</keyword>
<dbReference type="NCBIfam" id="TIGR01449">
    <property type="entry name" value="PGP_bact"/>
    <property type="match status" value="1"/>
</dbReference>
<gene>
    <name evidence="10" type="primary">gph</name>
    <name evidence="10" type="ORF">JL111_02820</name>
</gene>
<dbReference type="EMBL" id="JAESHT010000002">
    <property type="protein sequence ID" value="MBL3672406.1"/>
    <property type="molecule type" value="Genomic_DNA"/>
</dbReference>
<accession>A0ABS1S134</accession>
<evidence type="ECO:0000313" key="11">
    <source>
        <dbReference type="Proteomes" id="UP000644749"/>
    </source>
</evidence>
<dbReference type="InterPro" id="IPR050155">
    <property type="entry name" value="HAD-like_hydrolase_sf"/>
</dbReference>
<comment type="catalytic activity">
    <reaction evidence="1">
        <text>2-phosphoglycolate + H2O = glycolate + phosphate</text>
        <dbReference type="Rhea" id="RHEA:14369"/>
        <dbReference type="ChEBI" id="CHEBI:15377"/>
        <dbReference type="ChEBI" id="CHEBI:29805"/>
        <dbReference type="ChEBI" id="CHEBI:43474"/>
        <dbReference type="ChEBI" id="CHEBI:58033"/>
        <dbReference type="EC" id="3.1.3.18"/>
    </reaction>
</comment>
<dbReference type="SUPFAM" id="SSF56784">
    <property type="entry name" value="HAD-like"/>
    <property type="match status" value="1"/>
</dbReference>